<evidence type="ECO:0000256" key="1">
    <source>
        <dbReference type="SAM" id="SignalP"/>
    </source>
</evidence>
<dbReference type="PROSITE" id="PS51257">
    <property type="entry name" value="PROKAR_LIPOPROTEIN"/>
    <property type="match status" value="1"/>
</dbReference>
<organism evidence="2">
    <name type="scientific">uncultured Flavobacteriia bacterium</name>
    <dbReference type="NCBI Taxonomy" id="212695"/>
    <lineage>
        <taxon>Bacteria</taxon>
        <taxon>Pseudomonadati</taxon>
        <taxon>Bacteroidota</taxon>
        <taxon>Flavobacteriia</taxon>
        <taxon>environmental samples</taxon>
    </lineage>
</organism>
<feature type="signal peptide" evidence="1">
    <location>
        <begin position="1"/>
        <end position="17"/>
    </location>
</feature>
<dbReference type="EMBL" id="FO117598">
    <property type="protein sequence ID" value="CCG00095.1"/>
    <property type="molecule type" value="Genomic_DNA"/>
</dbReference>
<keyword evidence="1" id="KW-0732">Signal</keyword>
<sequence>MKYLFIIGIAIAFLACAAKSEKESAISATNTPQKLSDEAKEYWYSGSAEITSYKLTQARYGELREGEAVMIFVTEPFSLKANTKADSPSKDNVNVLKLNFTKRFNTGIYPYSIMNSTFYPVNGGEFSLKASTSVQEWCGHVYMELQNKKKFEFVNHSYFEGESFVSSIDKAYLEDDVWSQIRLYPGTLKSKTKMIPSFFYLRLMHKEAKAYDCNMTYATNKDQTTELKISYPELERTLKIRFSTDFPHSILSWTETYPDGFGPNKKMLETTGKSIKSIKSDYWNKNNNTDEKMREELGLKF</sequence>
<gene>
    <name evidence="2" type="ORF">VIS_S3CIB80015</name>
</gene>
<feature type="chain" id="PRO_5003606265" description="Septum formation inhibitor Maf" evidence="1">
    <location>
        <begin position="18"/>
        <end position="301"/>
    </location>
</feature>
<accession>H6RGD4</accession>
<dbReference type="AlphaFoldDB" id="H6RGD4"/>
<reference evidence="2" key="1">
    <citation type="journal article" date="2012" name="Environ. Microbiol.">
        <title>Genomic content of uncultured Bacteroidetes from contrasting oceanic provinces in the North Atlantic Ocean.</title>
        <authorList>
            <person name="Gomez-Pereira P.R."/>
            <person name="Schuler M."/>
            <person name="Fuchs B.M."/>
            <person name="Bennke C."/>
            <person name="Teeling H."/>
            <person name="Waldmann J."/>
            <person name="Richter M."/>
            <person name="Barbe V."/>
            <person name="Bataille E."/>
            <person name="Glockner F.O."/>
            <person name="Amann R."/>
        </authorList>
    </citation>
    <scope>NUCLEOTIDE SEQUENCE</scope>
</reference>
<evidence type="ECO:0008006" key="3">
    <source>
        <dbReference type="Google" id="ProtNLM"/>
    </source>
</evidence>
<proteinExistence type="predicted"/>
<protein>
    <recommendedName>
        <fullName evidence="3">Septum formation inhibitor Maf</fullName>
    </recommendedName>
</protein>
<reference evidence="2" key="2">
    <citation type="submission" date="2012-02" db="EMBL/GenBank/DDBJ databases">
        <authorList>
            <person name="Genoscope - CEA"/>
        </authorList>
    </citation>
    <scope>NUCLEOTIDE SEQUENCE</scope>
</reference>
<name>H6RGD4_9BACT</name>
<evidence type="ECO:0000313" key="2">
    <source>
        <dbReference type="EMBL" id="CCG00095.1"/>
    </source>
</evidence>